<evidence type="ECO:0000256" key="9">
    <source>
        <dbReference type="ARBA" id="ARBA00023004"/>
    </source>
</evidence>
<dbReference type="CDD" id="cd08760">
    <property type="entry name" value="Cyt_b561_FRRS1_like"/>
    <property type="match status" value="1"/>
</dbReference>
<evidence type="ECO:0000256" key="8">
    <source>
        <dbReference type="ARBA" id="ARBA00022989"/>
    </source>
</evidence>
<feature type="transmembrane region" description="Helical" evidence="11">
    <location>
        <begin position="167"/>
        <end position="186"/>
    </location>
</feature>
<dbReference type="AlphaFoldDB" id="A0A8H5H2S3"/>
<feature type="transmembrane region" description="Helical" evidence="11">
    <location>
        <begin position="52"/>
        <end position="71"/>
    </location>
</feature>
<evidence type="ECO:0000259" key="12">
    <source>
        <dbReference type="PROSITE" id="PS50939"/>
    </source>
</evidence>
<evidence type="ECO:0000256" key="2">
    <source>
        <dbReference type="ARBA" id="ARBA00004141"/>
    </source>
</evidence>
<dbReference type="GO" id="GO:0020037">
    <property type="term" value="F:heme binding"/>
    <property type="evidence" value="ECO:0007669"/>
    <property type="project" value="TreeGrafter"/>
</dbReference>
<dbReference type="EMBL" id="JAACJP010000032">
    <property type="protein sequence ID" value="KAF5375724.1"/>
    <property type="molecule type" value="Genomic_DNA"/>
</dbReference>
<reference evidence="13 14" key="1">
    <citation type="journal article" date="2020" name="ISME J.">
        <title>Uncovering the hidden diversity of litter-decomposition mechanisms in mushroom-forming fungi.</title>
        <authorList>
            <person name="Floudas D."/>
            <person name="Bentzer J."/>
            <person name="Ahren D."/>
            <person name="Johansson T."/>
            <person name="Persson P."/>
            <person name="Tunlid A."/>
        </authorList>
    </citation>
    <scope>NUCLEOTIDE SEQUENCE [LARGE SCALE GENOMIC DNA]</scope>
    <source>
        <strain evidence="13 14">CBS 661.87</strain>
    </source>
</reference>
<evidence type="ECO:0000256" key="6">
    <source>
        <dbReference type="ARBA" id="ARBA00022723"/>
    </source>
</evidence>
<dbReference type="Pfam" id="PF03188">
    <property type="entry name" value="Cytochrom_B561"/>
    <property type="match status" value="1"/>
</dbReference>
<keyword evidence="3" id="KW-0813">Transport</keyword>
<keyword evidence="14" id="KW-1185">Reference proteome</keyword>
<dbReference type="PROSITE" id="PS50939">
    <property type="entry name" value="CYTOCHROME_B561"/>
    <property type="match status" value="1"/>
</dbReference>
<keyword evidence="4" id="KW-0349">Heme</keyword>
<evidence type="ECO:0000313" key="14">
    <source>
        <dbReference type="Proteomes" id="UP000565441"/>
    </source>
</evidence>
<dbReference type="InterPro" id="IPR045150">
    <property type="entry name" value="CYB561D1/2"/>
</dbReference>
<proteinExistence type="predicted"/>
<keyword evidence="9" id="KW-0408">Iron</keyword>
<keyword evidence="6" id="KW-0479">Metal-binding</keyword>
<dbReference type="GO" id="GO:0016020">
    <property type="term" value="C:membrane"/>
    <property type="evidence" value="ECO:0007669"/>
    <property type="project" value="UniProtKB-SubCell"/>
</dbReference>
<evidence type="ECO:0000256" key="4">
    <source>
        <dbReference type="ARBA" id="ARBA00022617"/>
    </source>
</evidence>
<gene>
    <name evidence="13" type="ORF">D9615_009353</name>
</gene>
<accession>A0A8H5H2S3</accession>
<evidence type="ECO:0000256" key="1">
    <source>
        <dbReference type="ARBA" id="ARBA00001970"/>
    </source>
</evidence>
<keyword evidence="8 11" id="KW-1133">Transmembrane helix</keyword>
<keyword evidence="10 11" id="KW-0472">Membrane</keyword>
<feature type="domain" description="Cytochrome b561" evidence="12">
    <location>
        <begin position="1"/>
        <end position="188"/>
    </location>
</feature>
<feature type="transmembrane region" description="Helical" evidence="11">
    <location>
        <begin position="91"/>
        <end position="112"/>
    </location>
</feature>
<dbReference type="Gene3D" id="1.20.120.1770">
    <property type="match status" value="1"/>
</dbReference>
<dbReference type="PANTHER" id="PTHR15422:SF24">
    <property type="entry name" value="DOMON RELATED DOMAIN-CONTAINING PROTEIN"/>
    <property type="match status" value="1"/>
</dbReference>
<dbReference type="PANTHER" id="PTHR15422">
    <property type="entry name" value="OS05G0565100 PROTEIN"/>
    <property type="match status" value="1"/>
</dbReference>
<comment type="cofactor">
    <cofactor evidence="1">
        <name>heme b</name>
        <dbReference type="ChEBI" id="CHEBI:60344"/>
    </cofactor>
</comment>
<feature type="transmembrane region" description="Helical" evidence="11">
    <location>
        <begin position="20"/>
        <end position="40"/>
    </location>
</feature>
<keyword evidence="5 11" id="KW-0812">Transmembrane</keyword>
<evidence type="ECO:0000256" key="3">
    <source>
        <dbReference type="ARBA" id="ARBA00022448"/>
    </source>
</evidence>
<evidence type="ECO:0000256" key="7">
    <source>
        <dbReference type="ARBA" id="ARBA00022982"/>
    </source>
</evidence>
<name>A0A8H5H2S3_9AGAR</name>
<dbReference type="GO" id="GO:0046872">
    <property type="term" value="F:metal ion binding"/>
    <property type="evidence" value="ECO:0007669"/>
    <property type="project" value="UniProtKB-KW"/>
</dbReference>
<evidence type="ECO:0000313" key="13">
    <source>
        <dbReference type="EMBL" id="KAF5375724.1"/>
    </source>
</evidence>
<protein>
    <recommendedName>
        <fullName evidence="12">Cytochrome b561 domain-containing protein</fullName>
    </recommendedName>
</protein>
<dbReference type="InterPro" id="IPR006593">
    <property type="entry name" value="Cyt_b561/ferric_Rdtase_TM"/>
</dbReference>
<keyword evidence="7" id="KW-0249">Electron transport</keyword>
<dbReference type="Proteomes" id="UP000565441">
    <property type="component" value="Unassembled WGS sequence"/>
</dbReference>
<evidence type="ECO:0000256" key="10">
    <source>
        <dbReference type="ARBA" id="ARBA00023136"/>
    </source>
</evidence>
<comment type="caution">
    <text evidence="13">The sequence shown here is derived from an EMBL/GenBank/DDBJ whole genome shotgun (WGS) entry which is preliminary data.</text>
</comment>
<dbReference type="GO" id="GO:0140575">
    <property type="term" value="F:transmembrane monodehydroascorbate reductase activity"/>
    <property type="evidence" value="ECO:0007669"/>
    <property type="project" value="InterPro"/>
</dbReference>
<comment type="subcellular location">
    <subcellularLocation>
        <location evidence="2">Membrane</location>
        <topology evidence="2">Multi-pass membrane protein</topology>
    </subcellularLocation>
</comment>
<sequence>MSDTPLPLTPLEQKAKAHAILSTIGFLILLPIGVLVARFTRTFSNKWWTAHWIIQLAISGPVIFVGWALGYQTTETLKMGHFMDAHQATGLALIILYLVQLVLGTFIHYFKFPSLFRGRRPPQNYFHVFLGLVIFILAAAQVYSGLYTEWNIALGGLHQVPQSAKKAWLAFIIVFWVLYAIGMALLPRQMRQERPAAALRRHNHIPLSASSRESAE</sequence>
<evidence type="ECO:0000256" key="11">
    <source>
        <dbReference type="SAM" id="Phobius"/>
    </source>
</evidence>
<organism evidence="13 14">
    <name type="scientific">Tricholomella constricta</name>
    <dbReference type="NCBI Taxonomy" id="117010"/>
    <lineage>
        <taxon>Eukaryota</taxon>
        <taxon>Fungi</taxon>
        <taxon>Dikarya</taxon>
        <taxon>Basidiomycota</taxon>
        <taxon>Agaricomycotina</taxon>
        <taxon>Agaricomycetes</taxon>
        <taxon>Agaricomycetidae</taxon>
        <taxon>Agaricales</taxon>
        <taxon>Tricholomatineae</taxon>
        <taxon>Lyophyllaceae</taxon>
        <taxon>Tricholomella</taxon>
    </lineage>
</organism>
<feature type="transmembrane region" description="Helical" evidence="11">
    <location>
        <begin position="124"/>
        <end position="147"/>
    </location>
</feature>
<dbReference type="SMART" id="SM00665">
    <property type="entry name" value="B561"/>
    <property type="match status" value="1"/>
</dbReference>
<dbReference type="OrthoDB" id="366214at2759"/>
<evidence type="ECO:0000256" key="5">
    <source>
        <dbReference type="ARBA" id="ARBA00022692"/>
    </source>
</evidence>